<dbReference type="Proteomes" id="UP000024635">
    <property type="component" value="Unassembled WGS sequence"/>
</dbReference>
<proteinExistence type="predicted"/>
<name>A0A016WY23_9BILA</name>
<dbReference type="EMBL" id="JARK01000077">
    <property type="protein sequence ID" value="EYC43938.1"/>
    <property type="molecule type" value="Genomic_DNA"/>
</dbReference>
<reference evidence="2" key="1">
    <citation type="journal article" date="2015" name="Nat. Genet.">
        <title>The genome and transcriptome of the zoonotic hookworm Ancylostoma ceylanicum identify infection-specific gene families.</title>
        <authorList>
            <person name="Schwarz E.M."/>
            <person name="Hu Y."/>
            <person name="Antoshechkin I."/>
            <person name="Miller M.M."/>
            <person name="Sternberg P.W."/>
            <person name="Aroian R.V."/>
        </authorList>
    </citation>
    <scope>NUCLEOTIDE SEQUENCE</scope>
    <source>
        <strain evidence="2">HY135</strain>
    </source>
</reference>
<dbReference type="AlphaFoldDB" id="A0A016WY23"/>
<evidence type="ECO:0000313" key="2">
    <source>
        <dbReference type="Proteomes" id="UP000024635"/>
    </source>
</evidence>
<evidence type="ECO:0000313" key="1">
    <source>
        <dbReference type="EMBL" id="EYC43938.1"/>
    </source>
</evidence>
<gene>
    <name evidence="1" type="primary">Acey_s0477.g2189</name>
    <name evidence="1" type="ORF">Y032_0477g2189</name>
</gene>
<sequence length="91" mass="10559">MNYSNIRIFEHFFEYIRFGHKYTRHGLIATMHQETIECLQSNMYGSVSLDLSADCKGRIRGKIEWCGRRDGLLFSSPVVHPDLGMLFLTDS</sequence>
<organism evidence="1 2">
    <name type="scientific">Ancylostoma ceylanicum</name>
    <dbReference type="NCBI Taxonomy" id="53326"/>
    <lineage>
        <taxon>Eukaryota</taxon>
        <taxon>Metazoa</taxon>
        <taxon>Ecdysozoa</taxon>
        <taxon>Nematoda</taxon>
        <taxon>Chromadorea</taxon>
        <taxon>Rhabditida</taxon>
        <taxon>Rhabditina</taxon>
        <taxon>Rhabditomorpha</taxon>
        <taxon>Strongyloidea</taxon>
        <taxon>Ancylostomatidae</taxon>
        <taxon>Ancylostomatinae</taxon>
        <taxon>Ancylostoma</taxon>
    </lineage>
</organism>
<keyword evidence="2" id="KW-1185">Reference proteome</keyword>
<accession>A0A016WY23</accession>
<comment type="caution">
    <text evidence="1">The sequence shown here is derived from an EMBL/GenBank/DDBJ whole genome shotgun (WGS) entry which is preliminary data.</text>
</comment>
<protein>
    <submittedName>
        <fullName evidence="1">Uncharacterized protein</fullName>
    </submittedName>
</protein>